<dbReference type="EMBL" id="HE601509">
    <property type="protein sequence ID" value="CAS01140.1"/>
    <property type="molecule type" value="Genomic_DNA"/>
</dbReference>
<accession>B6IE76</accession>
<dbReference type="OMA" id="HEQICAI"/>
<dbReference type="RefSeq" id="XP_045100697.1">
    <property type="nucleotide sequence ID" value="XM_045236166.1"/>
</dbReference>
<dbReference type="CTD" id="68918178"/>
<reference evidence="2 3" key="2">
    <citation type="journal article" date="2011" name="PLoS Genet.">
        <title>Caenorhabditis briggsae recombinant inbred line genotypes reveal inter-strain incompatibility and the evolution of recombination.</title>
        <authorList>
            <person name="Ross J.A."/>
            <person name="Koboldt D.C."/>
            <person name="Staisch J.E."/>
            <person name="Chamberlin H.M."/>
            <person name="Gupta B.P."/>
            <person name="Miller R.D."/>
            <person name="Baird S.E."/>
            <person name="Haag E.S."/>
        </authorList>
    </citation>
    <scope>NUCLEOTIDE SEQUENCE [LARGE SCALE GENOMIC DNA]</scope>
    <source>
        <strain evidence="2 3">AF16</strain>
    </source>
</reference>
<dbReference type="Proteomes" id="UP000008549">
    <property type="component" value="Unassembled WGS sequence"/>
</dbReference>
<feature type="region of interest" description="Disordered" evidence="1">
    <location>
        <begin position="331"/>
        <end position="408"/>
    </location>
</feature>
<dbReference type="AlphaFoldDB" id="B6IE76"/>
<dbReference type="eggNOG" id="ENOG502TJWC">
    <property type="taxonomic scope" value="Eukaryota"/>
</dbReference>
<dbReference type="HOGENOM" id="CLU_674811_0_0_1"/>
<gene>
    <name evidence="2 4" type="ORF">CBG26707</name>
    <name evidence="2" type="ORF">CBG_26707</name>
</gene>
<organism evidence="2 3">
    <name type="scientific">Caenorhabditis briggsae</name>
    <dbReference type="NCBI Taxonomy" id="6238"/>
    <lineage>
        <taxon>Eukaryota</taxon>
        <taxon>Metazoa</taxon>
        <taxon>Ecdysozoa</taxon>
        <taxon>Nematoda</taxon>
        <taxon>Chromadorea</taxon>
        <taxon>Rhabditida</taxon>
        <taxon>Rhabditina</taxon>
        <taxon>Rhabditomorpha</taxon>
        <taxon>Rhabditoidea</taxon>
        <taxon>Rhabditidae</taxon>
        <taxon>Peloderinae</taxon>
        <taxon>Caenorhabditis</taxon>
    </lineage>
</organism>
<dbReference type="WormBase" id="CBG26707">
    <property type="protein sequence ID" value="CBP41490"/>
    <property type="gene ID" value="WBGene00088121"/>
</dbReference>
<name>B6IE76_CAEBR</name>
<proteinExistence type="predicted"/>
<feature type="compositionally biased region" description="Polar residues" evidence="1">
    <location>
        <begin position="370"/>
        <end position="385"/>
    </location>
</feature>
<reference evidence="2 3" key="1">
    <citation type="journal article" date="2003" name="PLoS Biol.">
        <title>The genome sequence of Caenorhabditis briggsae: a platform for comparative genomics.</title>
        <authorList>
            <person name="Stein L.D."/>
            <person name="Bao Z."/>
            <person name="Blasiar D."/>
            <person name="Blumenthal T."/>
            <person name="Brent M.R."/>
            <person name="Chen N."/>
            <person name="Chinwalla A."/>
            <person name="Clarke L."/>
            <person name="Clee C."/>
            <person name="Coghlan A."/>
            <person name="Coulson A."/>
            <person name="D'Eustachio P."/>
            <person name="Fitch D.H."/>
            <person name="Fulton L.A."/>
            <person name="Fulton R.E."/>
            <person name="Griffiths-Jones S."/>
            <person name="Harris T.W."/>
            <person name="Hillier L.W."/>
            <person name="Kamath R."/>
            <person name="Kuwabara P.E."/>
            <person name="Mardis E.R."/>
            <person name="Marra M.A."/>
            <person name="Miner T.L."/>
            <person name="Minx P."/>
            <person name="Mullikin J.C."/>
            <person name="Plumb R.W."/>
            <person name="Rogers J."/>
            <person name="Schein J.E."/>
            <person name="Sohrmann M."/>
            <person name="Spieth J."/>
            <person name="Stajich J.E."/>
            <person name="Wei C."/>
            <person name="Willey D."/>
            <person name="Wilson R.K."/>
            <person name="Durbin R."/>
            <person name="Waterston R.H."/>
        </authorList>
    </citation>
    <scope>NUCLEOTIDE SEQUENCE [LARGE SCALE GENOMIC DNA]</scope>
    <source>
        <strain evidence="2 3">AF16</strain>
    </source>
</reference>
<evidence type="ECO:0000256" key="1">
    <source>
        <dbReference type="SAM" id="MobiDB-lite"/>
    </source>
</evidence>
<dbReference type="InParanoid" id="B6IE76"/>
<sequence>MANLEVAHDSPVISNKKFRGILKSLVIRCLRKGLLNYLLQTFLNIFRKNPDTLFELREYLKMEGKWILSVEQYFELWRIFSEHTVLTGEKVLPKLHEQICAIPIKSNTRIQNVKLIEAYLQKTEAILQEESDKEKFEYTDGEKRHQTDGGGPTMSLYYIQKLKKKLSPAKILRLIEDGRLPLLVIDETCLVCSLRVNMEEEEFLVARNKVWENLPTFPNDPRTPEEKAERKITLDEMTRRWVRRPLDEYPPILREFHDRLNLHWKRKWTPPMFYEFYGELNLLLMKLTEDRLAGTGLFAPGVEEAEIARDAEKAAEKAAKEATDLINVGEEAGSDASETSEAPKDAPAAPVGSDNAELTAPTGSDALETTEAQTNAEMGTSNVQVASEDATVASEGSDNAEDALKSLI</sequence>
<evidence type="ECO:0000313" key="4">
    <source>
        <dbReference type="WormBase" id="CBG26707"/>
    </source>
</evidence>
<dbReference type="GeneID" id="68918178"/>
<evidence type="ECO:0000313" key="2">
    <source>
        <dbReference type="EMBL" id="CAS01140.1"/>
    </source>
</evidence>
<evidence type="ECO:0000313" key="3">
    <source>
        <dbReference type="Proteomes" id="UP000008549"/>
    </source>
</evidence>
<protein>
    <submittedName>
        <fullName evidence="2">Protein CBG26707</fullName>
    </submittedName>
</protein>
<keyword evidence="3" id="KW-1185">Reference proteome</keyword>
<dbReference type="KEGG" id="cbr:CBG_26707"/>